<dbReference type="SUPFAM" id="SSF56349">
    <property type="entry name" value="DNA breaking-rejoining enzymes"/>
    <property type="match status" value="1"/>
</dbReference>
<reference evidence="9" key="1">
    <citation type="journal article" date="2021" name="Proc. Natl. Acad. Sci. U.S.A.">
        <title>A Catalog of Tens of Thousands of Viruses from Human Metagenomes Reveals Hidden Associations with Chronic Diseases.</title>
        <authorList>
            <person name="Tisza M.J."/>
            <person name="Buck C.B."/>
        </authorList>
    </citation>
    <scope>NUCLEOTIDE SEQUENCE</scope>
    <source>
        <strain evidence="9">CtTDf8</strain>
    </source>
</reference>
<name>A0A8S5UJ14_9CAUD</name>
<evidence type="ECO:0000256" key="7">
    <source>
        <dbReference type="ARBA" id="ARBA00023195"/>
    </source>
</evidence>
<accession>A0A8S5UJ14</accession>
<keyword evidence="7" id="KW-0229">DNA integration</keyword>
<protein>
    <recommendedName>
        <fullName evidence="2">Integrase</fullName>
    </recommendedName>
</protein>
<keyword evidence="5" id="KW-0238">DNA-binding</keyword>
<dbReference type="GO" id="GO:0016740">
    <property type="term" value="F:transferase activity"/>
    <property type="evidence" value="ECO:0007669"/>
    <property type="project" value="UniProtKB-KW"/>
</dbReference>
<dbReference type="GO" id="GO:0015074">
    <property type="term" value="P:DNA integration"/>
    <property type="evidence" value="ECO:0007669"/>
    <property type="project" value="InterPro"/>
</dbReference>
<dbReference type="CDD" id="cd01189">
    <property type="entry name" value="INT_ICEBs1_C_like"/>
    <property type="match status" value="1"/>
</dbReference>
<keyword evidence="4" id="KW-0378">Hydrolase</keyword>
<evidence type="ECO:0000259" key="8">
    <source>
        <dbReference type="PROSITE" id="PS51898"/>
    </source>
</evidence>
<dbReference type="GO" id="GO:0075713">
    <property type="term" value="P:establishment of integrated proviral latency"/>
    <property type="evidence" value="ECO:0007669"/>
    <property type="project" value="UniProtKB-KW"/>
</dbReference>
<proteinExistence type="inferred from homology"/>
<keyword evidence="3" id="KW-0808">Transferase</keyword>
<dbReference type="GO" id="GO:0003677">
    <property type="term" value="F:DNA binding"/>
    <property type="evidence" value="ECO:0007669"/>
    <property type="project" value="UniProtKB-KW"/>
</dbReference>
<dbReference type="GO" id="GO:0044826">
    <property type="term" value="P:viral genome integration into host DNA"/>
    <property type="evidence" value="ECO:0007669"/>
    <property type="project" value="UniProtKB-KW"/>
</dbReference>
<dbReference type="InterPro" id="IPR011010">
    <property type="entry name" value="DNA_brk_join_enz"/>
</dbReference>
<dbReference type="PANTHER" id="PTHR30349">
    <property type="entry name" value="PHAGE INTEGRASE-RELATED"/>
    <property type="match status" value="1"/>
</dbReference>
<feature type="domain" description="Tyr recombinase" evidence="8">
    <location>
        <begin position="151"/>
        <end position="329"/>
    </location>
</feature>
<keyword evidence="7" id="KW-1179">Viral genome integration</keyword>
<comment type="similarity">
    <text evidence="1">Belongs to the 'phage' integrase family.</text>
</comment>
<dbReference type="GO" id="GO:0006310">
    <property type="term" value="P:DNA recombination"/>
    <property type="evidence" value="ECO:0007669"/>
    <property type="project" value="UniProtKB-KW"/>
</dbReference>
<keyword evidence="7" id="KW-1160">Virus entry into host cell</keyword>
<evidence type="ECO:0000256" key="3">
    <source>
        <dbReference type="ARBA" id="ARBA00022679"/>
    </source>
</evidence>
<dbReference type="EMBL" id="BK016093">
    <property type="protein sequence ID" value="DAF94463.1"/>
    <property type="molecule type" value="Genomic_DNA"/>
</dbReference>
<dbReference type="Gene3D" id="1.10.443.10">
    <property type="entry name" value="Intergrase catalytic core"/>
    <property type="match status" value="1"/>
</dbReference>
<evidence type="ECO:0000256" key="1">
    <source>
        <dbReference type="ARBA" id="ARBA00008857"/>
    </source>
</evidence>
<evidence type="ECO:0000256" key="2">
    <source>
        <dbReference type="ARBA" id="ARBA00016082"/>
    </source>
</evidence>
<dbReference type="PROSITE" id="PS51898">
    <property type="entry name" value="TYR_RECOMBINASE"/>
    <property type="match status" value="1"/>
</dbReference>
<dbReference type="InterPro" id="IPR002104">
    <property type="entry name" value="Integrase_catalytic"/>
</dbReference>
<dbReference type="InterPro" id="IPR050090">
    <property type="entry name" value="Tyrosine_recombinase_XerCD"/>
</dbReference>
<organism evidence="9">
    <name type="scientific">Siphoviridae sp. ctTDf8</name>
    <dbReference type="NCBI Taxonomy" id="2825517"/>
    <lineage>
        <taxon>Viruses</taxon>
        <taxon>Duplodnaviria</taxon>
        <taxon>Heunggongvirae</taxon>
        <taxon>Uroviricota</taxon>
        <taxon>Caudoviricetes</taxon>
    </lineage>
</organism>
<evidence type="ECO:0000313" key="9">
    <source>
        <dbReference type="EMBL" id="DAF94463.1"/>
    </source>
</evidence>
<keyword evidence="6" id="KW-0233">DNA recombination</keyword>
<dbReference type="InterPro" id="IPR013762">
    <property type="entry name" value="Integrase-like_cat_sf"/>
</dbReference>
<dbReference type="Pfam" id="PF00589">
    <property type="entry name" value="Phage_integrase"/>
    <property type="match status" value="1"/>
</dbReference>
<evidence type="ECO:0000256" key="5">
    <source>
        <dbReference type="ARBA" id="ARBA00023125"/>
    </source>
</evidence>
<dbReference type="PANTHER" id="PTHR30349:SF41">
    <property type="entry name" value="INTEGRASE_RECOMBINASE PROTEIN MJ0367-RELATED"/>
    <property type="match status" value="1"/>
</dbReference>
<evidence type="ECO:0000256" key="6">
    <source>
        <dbReference type="ARBA" id="ARBA00023172"/>
    </source>
</evidence>
<dbReference type="GO" id="GO:0016787">
    <property type="term" value="F:hydrolase activity"/>
    <property type="evidence" value="ECO:0007669"/>
    <property type="project" value="UniProtKB-KW"/>
</dbReference>
<evidence type="ECO:0000256" key="4">
    <source>
        <dbReference type="ARBA" id="ARBA00022801"/>
    </source>
</evidence>
<dbReference type="InterPro" id="IPR010998">
    <property type="entry name" value="Integrase_recombinase_N"/>
</dbReference>
<sequence length="343" mass="39280">MVKIDRLPSGSYRARINIGGGKYKTFTGADKKDVQLRAAEFEAGLISNNSLSPKPQSLGEVIDKYIESRKEVLSPSTRRGYLAMRRSMLPGLMEEDVNFLTSEKVQVAINEEVGRKSPKYIKNELGLITASLKAFFPKIRLDVKTPPRVKSEIEVPTEEEMKRVFQKAKFTEIEIPIILAACCGLRRSEILGLKWENINLESGTAEIKEAIVLDENNDETQKGTKSYAGTRTIRLFPFVMEALQRAPHDDEYVVTLKGHQIYNRFKKITRDCNLPDYRFHDLRHYLVSVMLSLNVPKNYIIDYVGHETENMIDKVYGHIMRSKKTSVEDQMQNYFESVMKSVT</sequence>
<dbReference type="Gene3D" id="1.10.150.130">
    <property type="match status" value="1"/>
</dbReference>